<dbReference type="AlphaFoldDB" id="A0AAE7EAF8"/>
<evidence type="ECO:0000313" key="1">
    <source>
        <dbReference type="EMBL" id="QKF84540.1"/>
    </source>
</evidence>
<dbReference type="Proteomes" id="UP000509722">
    <property type="component" value="Chromosome"/>
</dbReference>
<protein>
    <recommendedName>
        <fullName evidence="3">Phage tail assembly protein</fullName>
    </recommendedName>
</protein>
<sequence>MLKKIELEKIEHIFSDGQRVVLNAPTLAQVRKANNKNDDFDKLTSILVDMSNGAMDEVFINALPISEVTKLNQVVAKFITFDEKN</sequence>
<evidence type="ECO:0008006" key="3">
    <source>
        <dbReference type="Google" id="ProtNLM"/>
    </source>
</evidence>
<name>A0AAE7EAF8_9BACT</name>
<reference evidence="1 2" key="1">
    <citation type="submission" date="2020-05" db="EMBL/GenBank/DDBJ databases">
        <title>Complete genome sequencing of Campylobacter and Arcobacter type strains.</title>
        <authorList>
            <person name="Miller W.G."/>
            <person name="Yee E."/>
        </authorList>
    </citation>
    <scope>NUCLEOTIDE SEQUENCE [LARGE SCALE GENOMIC DNA]</scope>
    <source>
        <strain evidence="1 2">LMG 6451</strain>
    </source>
</reference>
<evidence type="ECO:0000313" key="2">
    <source>
        <dbReference type="Proteomes" id="UP000509722"/>
    </source>
</evidence>
<gene>
    <name evidence="1" type="ORF">CURT_1062</name>
</gene>
<proteinExistence type="predicted"/>
<dbReference type="EMBL" id="CP053832">
    <property type="protein sequence ID" value="QKF84540.1"/>
    <property type="molecule type" value="Genomic_DNA"/>
</dbReference>
<organism evidence="1 2">
    <name type="scientific">Campylobacter ureolyticus</name>
    <dbReference type="NCBI Taxonomy" id="827"/>
    <lineage>
        <taxon>Bacteria</taxon>
        <taxon>Pseudomonadati</taxon>
        <taxon>Campylobacterota</taxon>
        <taxon>Epsilonproteobacteria</taxon>
        <taxon>Campylobacterales</taxon>
        <taxon>Campylobacteraceae</taxon>
        <taxon>Campylobacter</taxon>
    </lineage>
</organism>
<accession>A0AAE7EAF8</accession>
<dbReference type="RefSeq" id="WP_018713735.1">
    <property type="nucleotide sequence ID" value="NZ_CP053832.1"/>
</dbReference>
<dbReference type="GeneID" id="77175965"/>